<gene>
    <name evidence="1" type="ORF">NEA10_03760</name>
</gene>
<evidence type="ECO:0000313" key="1">
    <source>
        <dbReference type="EMBL" id="USR91855.1"/>
    </source>
</evidence>
<dbReference type="Proteomes" id="UP001056708">
    <property type="component" value="Chromosome"/>
</dbReference>
<protein>
    <submittedName>
        <fullName evidence="1">Uncharacterized protein</fullName>
    </submittedName>
</protein>
<accession>A0ABY5ASL9</accession>
<dbReference type="RefSeq" id="WP_252663884.1">
    <property type="nucleotide sequence ID" value="NZ_CP098611.1"/>
</dbReference>
<name>A0ABY5ASL9_9CYAN</name>
<proteinExistence type="predicted"/>
<reference evidence="1" key="1">
    <citation type="submission" date="2022-06" db="EMBL/GenBank/DDBJ databases">
        <title>Genome sequence of Phormidium yuhuli AB48 isolated from an industrial photobioreactor environment.</title>
        <authorList>
            <person name="Qiu Y."/>
            <person name="Noonan A.J.C."/>
            <person name="Dofher K."/>
            <person name="Koch M."/>
            <person name="Kieft B."/>
            <person name="Lin X."/>
            <person name="Ziels R.M."/>
            <person name="Hallam S.J."/>
        </authorList>
    </citation>
    <scope>NUCLEOTIDE SEQUENCE</scope>
    <source>
        <strain evidence="1">AB48</strain>
    </source>
</reference>
<sequence length="174" mass="20107">MDSKLTWQYGSEHPENSANLDAIRQWWSKLSGKTVLWQQRIVPDGEEVGQLDWEPQRFDERFAIAEPELKGITVYWRKPEEEAPHNITAGTLELETRQQQLFVYPKSRPNVAIRVSLPQVKFETVELTQPEIQCVVNNEKGLLVFRDKPQLLEVKVKLDAAAIARLKEQLTGDE</sequence>
<evidence type="ECO:0000313" key="2">
    <source>
        <dbReference type="Proteomes" id="UP001056708"/>
    </source>
</evidence>
<organism evidence="1 2">
    <name type="scientific">Phormidium yuhuli AB48</name>
    <dbReference type="NCBI Taxonomy" id="2940671"/>
    <lineage>
        <taxon>Bacteria</taxon>
        <taxon>Bacillati</taxon>
        <taxon>Cyanobacteriota</taxon>
        <taxon>Cyanophyceae</taxon>
        <taxon>Oscillatoriophycideae</taxon>
        <taxon>Oscillatoriales</taxon>
        <taxon>Oscillatoriaceae</taxon>
        <taxon>Phormidium</taxon>
        <taxon>Phormidium yuhuli</taxon>
    </lineage>
</organism>
<keyword evidence="2" id="KW-1185">Reference proteome</keyword>
<dbReference type="EMBL" id="CP098611">
    <property type="protein sequence ID" value="USR91855.1"/>
    <property type="molecule type" value="Genomic_DNA"/>
</dbReference>